<reference evidence="10 11" key="1">
    <citation type="journal article" date="2019" name="Science">
        <title>Social genes are selection hotspots in kin groups of a soil microbe.</title>
        <authorList>
            <person name="Wielgoss S."/>
            <person name="Wolfensberger R."/>
            <person name="Sun L."/>
            <person name="Fiegna F."/>
            <person name="Velicer G.J."/>
        </authorList>
    </citation>
    <scope>NUCLEOTIDE SEQUENCE [LARGE SCALE GENOMIC DNA]</scope>
    <source>
        <strain evidence="10 11">MC3.5.9c15</strain>
    </source>
</reference>
<keyword evidence="6" id="KW-0482">Metalloprotease</keyword>
<dbReference type="InterPro" id="IPR023612">
    <property type="entry name" value="Peptidase_M4"/>
</dbReference>
<dbReference type="SUPFAM" id="SSF55486">
    <property type="entry name" value="Metalloproteases ('zincins'), catalytic domain"/>
    <property type="match status" value="1"/>
</dbReference>
<dbReference type="InterPro" id="IPR044925">
    <property type="entry name" value="His-Me_finger_sf"/>
</dbReference>
<dbReference type="PANTHER" id="PTHR33794:SF1">
    <property type="entry name" value="BACILLOLYSIN"/>
    <property type="match status" value="1"/>
</dbReference>
<dbReference type="InterPro" id="IPR050728">
    <property type="entry name" value="Zinc_Metalloprotease_M4"/>
</dbReference>
<dbReference type="Proteomes" id="UP000320179">
    <property type="component" value="Chromosome"/>
</dbReference>
<accession>A0AAE6KUA8</accession>
<feature type="active site" evidence="7">
    <location>
        <position position="321"/>
    </location>
</feature>
<dbReference type="InterPro" id="IPR027268">
    <property type="entry name" value="Peptidase_M4/M1_CTD_sf"/>
</dbReference>
<evidence type="ECO:0000256" key="5">
    <source>
        <dbReference type="ARBA" id="ARBA00022833"/>
    </source>
</evidence>
<dbReference type="Gene3D" id="1.10.390.10">
    <property type="entry name" value="Neutral Protease Domain 2"/>
    <property type="match status" value="1"/>
</dbReference>
<evidence type="ECO:0000256" key="3">
    <source>
        <dbReference type="ARBA" id="ARBA00022723"/>
    </source>
</evidence>
<organism evidence="10 11">
    <name type="scientific">Myxococcus xanthus</name>
    <dbReference type="NCBI Taxonomy" id="34"/>
    <lineage>
        <taxon>Bacteria</taxon>
        <taxon>Pseudomonadati</taxon>
        <taxon>Myxococcota</taxon>
        <taxon>Myxococcia</taxon>
        <taxon>Myxococcales</taxon>
        <taxon>Cystobacterineae</taxon>
        <taxon>Myxococcaceae</taxon>
        <taxon>Myxococcus</taxon>
    </lineage>
</organism>
<dbReference type="GO" id="GO:0003676">
    <property type="term" value="F:nucleic acid binding"/>
    <property type="evidence" value="ECO:0007669"/>
    <property type="project" value="InterPro"/>
</dbReference>
<keyword evidence="2" id="KW-0645">Protease</keyword>
<evidence type="ECO:0000256" key="1">
    <source>
        <dbReference type="ARBA" id="ARBA00009388"/>
    </source>
</evidence>
<feature type="active site" description="Proton donor" evidence="7">
    <location>
        <position position="409"/>
    </location>
</feature>
<dbReference type="Pfam" id="PF01223">
    <property type="entry name" value="Endonuclease_NS"/>
    <property type="match status" value="1"/>
</dbReference>
<dbReference type="GO" id="GO:0004222">
    <property type="term" value="F:metalloendopeptidase activity"/>
    <property type="evidence" value="ECO:0007669"/>
    <property type="project" value="InterPro"/>
</dbReference>
<proteinExistence type="inferred from homology"/>
<name>A0AAE6KUA8_MYXXA</name>
<dbReference type="GO" id="GO:0046872">
    <property type="term" value="F:metal ion binding"/>
    <property type="evidence" value="ECO:0007669"/>
    <property type="project" value="UniProtKB-KW"/>
</dbReference>
<keyword evidence="4" id="KW-0378">Hydrolase</keyword>
<dbReference type="EMBL" id="CP017174">
    <property type="protein sequence ID" value="QDE70224.1"/>
    <property type="molecule type" value="Genomic_DNA"/>
</dbReference>
<evidence type="ECO:0008006" key="12">
    <source>
        <dbReference type="Google" id="ProtNLM"/>
    </source>
</evidence>
<dbReference type="AlphaFoldDB" id="A0AAE6KUA8"/>
<comment type="similarity">
    <text evidence="1">Belongs to the peptidase M4 family.</text>
</comment>
<feature type="domain" description="DNA/RNA non-specific endonuclease/pyrophosphatase/phosphodiesterase" evidence="9">
    <location>
        <begin position="567"/>
        <end position="777"/>
    </location>
</feature>
<dbReference type="InterPro" id="IPR020821">
    <property type="entry name" value="ENPP1-3/EXOG-like_nuc-like"/>
</dbReference>
<dbReference type="SMART" id="SM00477">
    <property type="entry name" value="NUC"/>
    <property type="match status" value="1"/>
</dbReference>
<evidence type="ECO:0000256" key="7">
    <source>
        <dbReference type="PIRSR" id="PIRSR623612-1"/>
    </source>
</evidence>
<dbReference type="SUPFAM" id="SSF54060">
    <property type="entry name" value="His-Me finger endonucleases"/>
    <property type="match status" value="1"/>
</dbReference>
<dbReference type="InterPro" id="IPR013856">
    <property type="entry name" value="Peptidase_M4_domain"/>
</dbReference>
<dbReference type="InterPro" id="IPR001570">
    <property type="entry name" value="Peptidase_M4_C_domain"/>
</dbReference>
<dbReference type="Gene3D" id="3.10.170.10">
    <property type="match status" value="1"/>
</dbReference>
<keyword evidence="5" id="KW-0862">Zinc</keyword>
<dbReference type="PANTHER" id="PTHR33794">
    <property type="entry name" value="BACILLOLYSIN"/>
    <property type="match status" value="1"/>
</dbReference>
<feature type="domain" description="ENPP1-3/EXOG-like endonuclease/phosphodiesterase" evidence="8">
    <location>
        <begin position="568"/>
        <end position="777"/>
    </location>
</feature>
<evidence type="ECO:0000256" key="6">
    <source>
        <dbReference type="ARBA" id="ARBA00023049"/>
    </source>
</evidence>
<dbReference type="PRINTS" id="PR00730">
    <property type="entry name" value="THERMOLYSIN"/>
</dbReference>
<dbReference type="CDD" id="cd09597">
    <property type="entry name" value="M4_TLP"/>
    <property type="match status" value="1"/>
</dbReference>
<keyword evidence="3" id="KW-0479">Metal-binding</keyword>
<dbReference type="Pfam" id="PF01447">
    <property type="entry name" value="Peptidase_M4"/>
    <property type="match status" value="1"/>
</dbReference>
<evidence type="ECO:0000256" key="4">
    <source>
        <dbReference type="ARBA" id="ARBA00022801"/>
    </source>
</evidence>
<evidence type="ECO:0000313" key="10">
    <source>
        <dbReference type="EMBL" id="QDE70224.1"/>
    </source>
</evidence>
<evidence type="ECO:0000313" key="11">
    <source>
        <dbReference type="Proteomes" id="UP000320179"/>
    </source>
</evidence>
<evidence type="ECO:0000259" key="8">
    <source>
        <dbReference type="SMART" id="SM00477"/>
    </source>
</evidence>
<dbReference type="Pfam" id="PF02868">
    <property type="entry name" value="Peptidase_M4_C"/>
    <property type="match status" value="1"/>
</dbReference>
<evidence type="ECO:0000256" key="2">
    <source>
        <dbReference type="ARBA" id="ARBA00022670"/>
    </source>
</evidence>
<evidence type="ECO:0000259" key="9">
    <source>
        <dbReference type="SMART" id="SM00892"/>
    </source>
</evidence>
<dbReference type="InterPro" id="IPR001604">
    <property type="entry name" value="Endo_G_ENPP1-like_dom"/>
</dbReference>
<sequence>MVQSHTNEFRTLGAEALPLTGTTMVKFRQLFGNIPVYGSLVTIELDEKNELLTINASRGEPSGLNPVAKQSPAQALKVVESEAGYTDGSLKAVPTLQYYFDAKNNQWHLAYTVENVPSQKSKDPRAPALFDYVVDAHTGAMVAVLPRTQGMEFTDPYEPRRRPWPASFRVTDIGCSEAAVDELGKEREFRCKLEQDRIVLVDEDYNIHTHDARFRDIQLDSRTFPGDYVTLPPRPWSAAGISAHANATEVARFLREVLKRNSLDNQGGRITSSINCCYRSEGKGQEWRNAAWIRSQMAYGQRMQDDKLISYATALDVVAHEIIHGLTEHTARLWYKGESGALNESYSDIFGIIVSNFREHDVRKWDWQMGEELEGTGLPIRDLSSPKRCKQPEHMEQYEERSSDFGGVHFNSGIHNRAAYLLLTAADASGRPLLKPKEVAALFYITLTQHLSPTSRFSDSRRGMEVAARTLFRNDPALEEKLKAVARAFDTVGIPSTEIQGTIDAAETERASPALSTEAQEITIVSVAPKLHIPYSADFLGDGFQVPLPKLTGRTLDESFSRGQVVGYVHFSLTLHERRRTALYTACNIDAAHMVRLGRQGLPWMLDPRIPAKVQLGPAYYAGNEWDRGHLVRRQDPIWGPVSEARRANEATFYFTNAAPQHANFNQDEWLVLEDWVLERAADFSYRLCVFTGPVLSDDDPPLRDAQIPAGFWKVVVLRDATAGGADLSVVAFFMKQTEMLHDKLGKKLLQLKRYQVTLQAIEAWTGLDFGALKDADELAWAPAALRAAVPAESYRRLTGPQDLVFSGDRRRAAGRRILPLKFTGTPQEMDGWMH</sequence>
<protein>
    <recommendedName>
        <fullName evidence="12">Peptidase M4</fullName>
    </recommendedName>
</protein>
<dbReference type="SMART" id="SM00892">
    <property type="entry name" value="Endonuclease_NS"/>
    <property type="match status" value="1"/>
</dbReference>
<dbReference type="Gene3D" id="3.40.570.10">
    <property type="entry name" value="Extracellular Endonuclease, subunit A"/>
    <property type="match status" value="1"/>
</dbReference>
<dbReference type="InterPro" id="IPR044929">
    <property type="entry name" value="DNA/RNA_non-sp_Endonuclease_sf"/>
</dbReference>
<gene>
    <name evidence="10" type="ORF">BHS09_26440</name>
</gene>
<dbReference type="CDD" id="cd00091">
    <property type="entry name" value="NUC"/>
    <property type="match status" value="1"/>
</dbReference>
<dbReference type="GO" id="GO:0006508">
    <property type="term" value="P:proteolysis"/>
    <property type="evidence" value="ECO:0007669"/>
    <property type="project" value="UniProtKB-KW"/>
</dbReference>